<dbReference type="EMBL" id="JAKIKP010000001">
    <property type="protein sequence ID" value="MCL1141299.1"/>
    <property type="molecule type" value="Genomic_DNA"/>
</dbReference>
<name>A0A9X1ZFA3_9GAMM</name>
<dbReference type="AlphaFoldDB" id="A0A9X1ZFA3"/>
<proteinExistence type="predicted"/>
<evidence type="ECO:0000313" key="1">
    <source>
        <dbReference type="EMBL" id="MCL1141299.1"/>
    </source>
</evidence>
<dbReference type="Pfam" id="PF07103">
    <property type="entry name" value="DUF1365"/>
    <property type="match status" value="1"/>
</dbReference>
<dbReference type="InterPro" id="IPR010775">
    <property type="entry name" value="DUF1365"/>
</dbReference>
<accession>A0A9X1ZFA3</accession>
<organism evidence="1 2">
    <name type="scientific">Shewanella gaetbuli</name>
    <dbReference type="NCBI Taxonomy" id="220752"/>
    <lineage>
        <taxon>Bacteria</taxon>
        <taxon>Pseudomonadati</taxon>
        <taxon>Pseudomonadota</taxon>
        <taxon>Gammaproteobacteria</taxon>
        <taxon>Alteromonadales</taxon>
        <taxon>Shewanellaceae</taxon>
        <taxon>Shewanella</taxon>
    </lineage>
</organism>
<dbReference type="PANTHER" id="PTHR33973">
    <property type="entry name" value="OS07G0153300 PROTEIN"/>
    <property type="match status" value="1"/>
</dbReference>
<evidence type="ECO:0000313" key="2">
    <source>
        <dbReference type="Proteomes" id="UP001139333"/>
    </source>
</evidence>
<comment type="caution">
    <text evidence="1">The sequence shown here is derived from an EMBL/GenBank/DDBJ whole genome shotgun (WGS) entry which is preliminary data.</text>
</comment>
<gene>
    <name evidence="1" type="ORF">L2672_01105</name>
</gene>
<protein>
    <submittedName>
        <fullName evidence="1">DUF1365 domain-containing protein</fullName>
    </submittedName>
</protein>
<sequence>MTLVNDGQKLTHSGLYYGYVSHRRHVPKRHAFGYNIAMMAIDLDEAAELLQYSALFGVKNSLLTFNPTDYLNNLTHQFNEPFAPITPLKKYNPQQSIDELKQRALKAITLLGATTSCDRVVFCGQIRHFGLYFSPVNFFFCYQGDSPKYMLAEVSNTPWNERHCYLVDLENTAHTDKVFHVSPFMTLDMHYLWRITPPKNTLKVGIENRNDNNDKLFDATITLKRQPISNAAIKRFLVNYPVMTLKIMAGIYWQALKLFIKRVPFVNKPSTT</sequence>
<reference evidence="1" key="1">
    <citation type="submission" date="2022-01" db="EMBL/GenBank/DDBJ databases">
        <title>Whole genome-based taxonomy of the Shewanellaceae.</title>
        <authorList>
            <person name="Martin-Rodriguez A.J."/>
        </authorList>
    </citation>
    <scope>NUCLEOTIDE SEQUENCE</scope>
    <source>
        <strain evidence="1">DSM 16422</strain>
    </source>
</reference>
<keyword evidence="2" id="KW-1185">Reference proteome</keyword>
<dbReference type="Proteomes" id="UP001139333">
    <property type="component" value="Unassembled WGS sequence"/>
</dbReference>
<dbReference type="PANTHER" id="PTHR33973:SF4">
    <property type="entry name" value="OS07G0153300 PROTEIN"/>
    <property type="match status" value="1"/>
</dbReference>
<dbReference type="RefSeq" id="WP_248993986.1">
    <property type="nucleotide sequence ID" value="NZ_JAKIKP010000001.1"/>
</dbReference>